<protein>
    <submittedName>
        <fullName evidence="2">Uncharacterized protein</fullName>
    </submittedName>
</protein>
<dbReference type="Proteomes" id="UP000011014">
    <property type="component" value="Unassembled WGS sequence"/>
</dbReference>
<feature type="chain" id="PRO_5003194014" evidence="1">
    <location>
        <begin position="20"/>
        <end position="387"/>
    </location>
</feature>
<gene>
    <name evidence="2" type="ORF">GSOID_T00027314001</name>
</gene>
<dbReference type="Gene3D" id="2.120.10.80">
    <property type="entry name" value="Kelch-type beta propeller"/>
    <property type="match status" value="1"/>
</dbReference>
<organism evidence="2">
    <name type="scientific">Oikopleura dioica</name>
    <name type="common">Tunicate</name>
    <dbReference type="NCBI Taxonomy" id="34765"/>
    <lineage>
        <taxon>Eukaryota</taxon>
        <taxon>Metazoa</taxon>
        <taxon>Chordata</taxon>
        <taxon>Tunicata</taxon>
        <taxon>Appendicularia</taxon>
        <taxon>Copelata</taxon>
        <taxon>Oikopleuridae</taxon>
        <taxon>Oikopleura</taxon>
    </lineage>
</organism>
<proteinExistence type="predicted"/>
<dbReference type="AlphaFoldDB" id="E4YJ38"/>
<dbReference type="EMBL" id="FN654637">
    <property type="protein sequence ID" value="CBY35499.1"/>
    <property type="molecule type" value="Genomic_DNA"/>
</dbReference>
<sequence>MRLASFLFALSSADILGYSFNDNCPEEYRGRENACVRQCSSDYDFCKNNCSGNSFCENNCSRDMFDCGNSCPCHTECFAGCIGCENQVCGVCFFPDENEDHNTCVLAADRSYVNCLTNCESTGLCNTQCLEAYQAEIRSCPCGAECPNGCPCNNGYEGCPADTSLTIIGDSYFVLERVTLRLSNTDTVYKPTWEIPDRFVYDSGTALLKGQQFILGGLTNLTQIAILKDCSVEMQSQKLEIGFSQHYGDMTILNEKSYLCFSTSVSKWARCETFDGETVEVIEGRSDYGHYFGSLGHFENELYAFGGWNYSSPQSSTNYMEKKSLTGSWEEFGTFPSEVFIERAATVQVPQGFLVIGGLTDAGTLSSIWLFDGKWVKIAIIIKFRFF</sequence>
<keyword evidence="1" id="KW-0732">Signal</keyword>
<dbReference type="InterPro" id="IPR015915">
    <property type="entry name" value="Kelch-typ_b-propeller"/>
</dbReference>
<name>E4YJ38_OIKDI</name>
<feature type="signal peptide" evidence="1">
    <location>
        <begin position="1"/>
        <end position="19"/>
    </location>
</feature>
<dbReference type="SUPFAM" id="SSF117281">
    <property type="entry name" value="Kelch motif"/>
    <property type="match status" value="1"/>
</dbReference>
<reference evidence="2" key="1">
    <citation type="journal article" date="2010" name="Science">
        <title>Plasticity of animal genome architecture unmasked by rapid evolution of a pelagic tunicate.</title>
        <authorList>
            <person name="Denoeud F."/>
            <person name="Henriet S."/>
            <person name="Mungpakdee S."/>
            <person name="Aury J.M."/>
            <person name="Da Silva C."/>
            <person name="Brinkmann H."/>
            <person name="Mikhaleva J."/>
            <person name="Olsen L.C."/>
            <person name="Jubin C."/>
            <person name="Canestro C."/>
            <person name="Bouquet J.M."/>
            <person name="Danks G."/>
            <person name="Poulain J."/>
            <person name="Campsteijn C."/>
            <person name="Adamski M."/>
            <person name="Cross I."/>
            <person name="Yadetie F."/>
            <person name="Muffato M."/>
            <person name="Louis A."/>
            <person name="Butcher S."/>
            <person name="Tsagkogeorga G."/>
            <person name="Konrad A."/>
            <person name="Singh S."/>
            <person name="Jensen M.F."/>
            <person name="Cong E.H."/>
            <person name="Eikeseth-Otteraa H."/>
            <person name="Noel B."/>
            <person name="Anthouard V."/>
            <person name="Porcel B.M."/>
            <person name="Kachouri-Lafond R."/>
            <person name="Nishino A."/>
            <person name="Ugolini M."/>
            <person name="Chourrout P."/>
            <person name="Nishida H."/>
            <person name="Aasland R."/>
            <person name="Huzurbazar S."/>
            <person name="Westhof E."/>
            <person name="Delsuc F."/>
            <person name="Lehrach H."/>
            <person name="Reinhardt R."/>
            <person name="Weissenbach J."/>
            <person name="Roy S.W."/>
            <person name="Artiguenave F."/>
            <person name="Postlethwait J.H."/>
            <person name="Manak J.R."/>
            <person name="Thompson E.M."/>
            <person name="Jaillon O."/>
            <person name="Du Pasquier L."/>
            <person name="Boudinot P."/>
            <person name="Liberles D.A."/>
            <person name="Volff J.N."/>
            <person name="Philippe H."/>
            <person name="Lenhard B."/>
            <person name="Roest Crollius H."/>
            <person name="Wincker P."/>
            <person name="Chourrout D."/>
        </authorList>
    </citation>
    <scope>NUCLEOTIDE SEQUENCE [LARGE SCALE GENOMIC DNA]</scope>
</reference>
<accession>E4YJ38</accession>
<evidence type="ECO:0000256" key="1">
    <source>
        <dbReference type="SAM" id="SignalP"/>
    </source>
</evidence>
<evidence type="ECO:0000313" key="2">
    <source>
        <dbReference type="EMBL" id="CBY35499.1"/>
    </source>
</evidence>